<gene>
    <name evidence="1" type="ORF">MgSA37_02976</name>
</gene>
<dbReference type="EMBL" id="AP017313">
    <property type="protein sequence ID" value="BAU54798.1"/>
    <property type="molecule type" value="Genomic_DNA"/>
</dbReference>
<dbReference type="KEGG" id="mgot:MgSA37_02976"/>
<proteinExistence type="predicted"/>
<dbReference type="InterPro" id="IPR024775">
    <property type="entry name" value="DinB-like"/>
</dbReference>
<organism evidence="1 2">
    <name type="scientific">Mucilaginibacter gotjawali</name>
    <dbReference type="NCBI Taxonomy" id="1550579"/>
    <lineage>
        <taxon>Bacteria</taxon>
        <taxon>Pseudomonadati</taxon>
        <taxon>Bacteroidota</taxon>
        <taxon>Sphingobacteriia</taxon>
        <taxon>Sphingobacteriales</taxon>
        <taxon>Sphingobacteriaceae</taxon>
        <taxon>Mucilaginibacter</taxon>
    </lineage>
</organism>
<dbReference type="Pfam" id="PF12867">
    <property type="entry name" value="DinB_2"/>
    <property type="match status" value="1"/>
</dbReference>
<keyword evidence="2" id="KW-1185">Reference proteome</keyword>
<evidence type="ECO:0000313" key="2">
    <source>
        <dbReference type="Proteomes" id="UP000218263"/>
    </source>
</evidence>
<reference evidence="1 2" key="1">
    <citation type="submission" date="2015-12" db="EMBL/GenBank/DDBJ databases">
        <title>Genome sequence of Mucilaginibacter gotjawali.</title>
        <authorList>
            <person name="Lee J.S."/>
            <person name="Lee K.C."/>
            <person name="Kim K.K."/>
            <person name="Lee B.W."/>
        </authorList>
    </citation>
    <scope>NUCLEOTIDE SEQUENCE [LARGE SCALE GENOMIC DNA]</scope>
    <source>
        <strain evidence="1 2">SA3-7</strain>
    </source>
</reference>
<dbReference type="Proteomes" id="UP000218263">
    <property type="component" value="Chromosome"/>
</dbReference>
<dbReference type="SUPFAM" id="SSF109854">
    <property type="entry name" value="DinB/YfiT-like putative metalloenzymes"/>
    <property type="match status" value="1"/>
</dbReference>
<dbReference type="AlphaFoldDB" id="A0A0X8X480"/>
<dbReference type="OrthoDB" id="979560at2"/>
<dbReference type="RefSeq" id="WP_096352873.1">
    <property type="nucleotide sequence ID" value="NZ_AP017313.1"/>
</dbReference>
<protein>
    <submittedName>
        <fullName evidence="1">DinB superfamily protein</fullName>
    </submittedName>
</protein>
<dbReference type="Gene3D" id="1.20.120.450">
    <property type="entry name" value="dinb family like domain"/>
    <property type="match status" value="1"/>
</dbReference>
<dbReference type="InterPro" id="IPR034660">
    <property type="entry name" value="DinB/YfiT-like"/>
</dbReference>
<name>A0A0X8X480_9SPHI</name>
<sequence>MSAKDQLLIQYDLHTTLFNNVLVDINEEEAEVRLAPGINHVKWLAGHLVWGQLGLARMGNVQVDIPWTDHFNTQLTEPVSASIKMPSLEEIKAEWNKYTGPIREGLEQMPEEALNSPIEFPLPAFKTTESLWTFINHHQAYTIGQIGILRRALGKEAMKYR</sequence>
<evidence type="ECO:0000313" key="1">
    <source>
        <dbReference type="EMBL" id="BAU54798.1"/>
    </source>
</evidence>
<accession>A0A0X8X480</accession>